<feature type="binding site" evidence="3">
    <location>
        <begin position="25"/>
        <end position="32"/>
    </location>
    <ligand>
        <name>substrate</name>
    </ligand>
</feature>
<keyword evidence="1" id="KW-0378">Hydrolase</keyword>
<dbReference type="AlphaFoldDB" id="A0A7R9FPR8"/>
<evidence type="ECO:0000256" key="3">
    <source>
        <dbReference type="PIRSR" id="PIRSR613078-2"/>
    </source>
</evidence>
<evidence type="ECO:0000313" key="5">
    <source>
        <dbReference type="EMBL" id="CAD7250303.1"/>
    </source>
</evidence>
<dbReference type="Gene3D" id="3.40.50.1240">
    <property type="entry name" value="Phosphoglycerate mutase-like"/>
    <property type="match status" value="1"/>
</dbReference>
<dbReference type="EMBL" id="LR902293">
    <property type="protein sequence ID" value="CAD7250303.1"/>
    <property type="molecule type" value="Genomic_DNA"/>
</dbReference>
<feature type="region of interest" description="Disordered" evidence="4">
    <location>
        <begin position="258"/>
        <end position="314"/>
    </location>
</feature>
<gene>
    <name evidence="5" type="ORF">DSTB1V02_LOCUS10083</name>
</gene>
<keyword evidence="6" id="KW-1185">Reference proteome</keyword>
<dbReference type="EMBL" id="CAJPEV010002776">
    <property type="protein sequence ID" value="CAG0898006.1"/>
    <property type="molecule type" value="Genomic_DNA"/>
</dbReference>
<dbReference type="GO" id="GO:0045820">
    <property type="term" value="P:negative regulation of glycolytic process"/>
    <property type="evidence" value="ECO:0007669"/>
    <property type="project" value="TreeGrafter"/>
</dbReference>
<evidence type="ECO:0008006" key="7">
    <source>
        <dbReference type="Google" id="ProtNLM"/>
    </source>
</evidence>
<dbReference type="GO" id="GO:0004331">
    <property type="term" value="F:fructose-2,6-bisphosphate 2-phosphatase activity"/>
    <property type="evidence" value="ECO:0007669"/>
    <property type="project" value="TreeGrafter"/>
</dbReference>
<dbReference type="InterPro" id="IPR051695">
    <property type="entry name" value="Phosphoglycerate_Mutase"/>
</dbReference>
<dbReference type="SMART" id="SM00855">
    <property type="entry name" value="PGAM"/>
    <property type="match status" value="1"/>
</dbReference>
<dbReference type="OrthoDB" id="354304at2759"/>
<organism evidence="5">
    <name type="scientific">Darwinula stevensoni</name>
    <dbReference type="NCBI Taxonomy" id="69355"/>
    <lineage>
        <taxon>Eukaryota</taxon>
        <taxon>Metazoa</taxon>
        <taxon>Ecdysozoa</taxon>
        <taxon>Arthropoda</taxon>
        <taxon>Crustacea</taxon>
        <taxon>Oligostraca</taxon>
        <taxon>Ostracoda</taxon>
        <taxon>Podocopa</taxon>
        <taxon>Podocopida</taxon>
        <taxon>Darwinulocopina</taxon>
        <taxon>Darwinuloidea</taxon>
        <taxon>Darwinulidae</taxon>
        <taxon>Darwinula</taxon>
    </lineage>
</organism>
<dbReference type="CDD" id="cd07067">
    <property type="entry name" value="HP_PGM_like"/>
    <property type="match status" value="1"/>
</dbReference>
<reference evidence="5" key="1">
    <citation type="submission" date="2020-11" db="EMBL/GenBank/DDBJ databases">
        <authorList>
            <person name="Tran Van P."/>
        </authorList>
    </citation>
    <scope>NUCLEOTIDE SEQUENCE</scope>
</reference>
<dbReference type="Proteomes" id="UP000677054">
    <property type="component" value="Unassembled WGS sequence"/>
</dbReference>
<dbReference type="SUPFAM" id="SSF53254">
    <property type="entry name" value="Phosphoglycerate mutase-like"/>
    <property type="match status" value="1"/>
</dbReference>
<feature type="active site" description="Proton donor/acceptor" evidence="2">
    <location>
        <position position="104"/>
    </location>
</feature>
<dbReference type="GO" id="GO:0043456">
    <property type="term" value="P:regulation of pentose-phosphate shunt"/>
    <property type="evidence" value="ECO:0007669"/>
    <property type="project" value="TreeGrafter"/>
</dbReference>
<dbReference type="Pfam" id="PF00300">
    <property type="entry name" value="His_Phos_1"/>
    <property type="match status" value="1"/>
</dbReference>
<evidence type="ECO:0000256" key="2">
    <source>
        <dbReference type="PIRSR" id="PIRSR613078-1"/>
    </source>
</evidence>
<dbReference type="PANTHER" id="PTHR46517">
    <property type="entry name" value="FRUCTOSE-2,6-BISPHOSPHATASE TIGAR"/>
    <property type="match status" value="1"/>
</dbReference>
<proteinExistence type="predicted"/>
<dbReference type="InterPro" id="IPR013078">
    <property type="entry name" value="His_Pase_superF_clade-1"/>
</dbReference>
<feature type="active site" description="Tele-phosphohistidine intermediate" evidence="2">
    <location>
        <position position="26"/>
    </location>
</feature>
<dbReference type="PANTHER" id="PTHR46517:SF1">
    <property type="entry name" value="FRUCTOSE-2,6-BISPHOSPHATASE TIGAR"/>
    <property type="match status" value="1"/>
</dbReference>
<evidence type="ECO:0000313" key="6">
    <source>
        <dbReference type="Proteomes" id="UP000677054"/>
    </source>
</evidence>
<evidence type="ECO:0000256" key="1">
    <source>
        <dbReference type="ARBA" id="ARBA00022801"/>
    </source>
</evidence>
<feature type="binding site" evidence="3">
    <location>
        <position position="75"/>
    </location>
    <ligand>
        <name>substrate</name>
    </ligand>
</feature>
<name>A0A7R9FPR8_9CRUS</name>
<protein>
    <recommendedName>
        <fullName evidence="7">Phosphoglycerate mutase</fullName>
    </recommendedName>
</protein>
<dbReference type="InterPro" id="IPR029033">
    <property type="entry name" value="His_PPase_superfam"/>
</dbReference>
<evidence type="ECO:0000256" key="4">
    <source>
        <dbReference type="SAM" id="MobiDB-lite"/>
    </source>
</evidence>
<sequence>MSVPKGKTHKGNRRPIHSFLFTIVRHGVTDANLRDIIQGHKDVPLNSEGFGQAVRLGKCLAGVHFTHWYSSDLQRAFQTCTAVLKENKHRVLLSSVMKDDILRERNFGELEGKTWEEVKNLAAARKEDITKFTRERIESVPAMKQRASTFINGVLQMMNKHLNQMHGSHKPSRDGPLPPELHVIVFSHGGMIREMVSHIQDDLHCTNIPHIGKMGRGSCPNTGVTQFRFDLVANVPAPTIDGINCILFFDISHLKEPELRPGTKRGSRDGRETTPESSAHPLVRHIASGGSPRSSQERESARPNPIEETIEAIR</sequence>
<accession>A0A7R9FPR8</accession>
<feature type="compositionally biased region" description="Basic and acidic residues" evidence="4">
    <location>
        <begin position="258"/>
        <end position="274"/>
    </location>
</feature>
<dbReference type="GO" id="GO:0005829">
    <property type="term" value="C:cytosol"/>
    <property type="evidence" value="ECO:0007669"/>
    <property type="project" value="TreeGrafter"/>
</dbReference>